<dbReference type="Gene3D" id="3.40.630.30">
    <property type="match status" value="1"/>
</dbReference>
<keyword evidence="3" id="KW-1185">Reference proteome</keyword>
<gene>
    <name evidence="2" type="ORF">GCM10020367_59430</name>
</gene>
<feature type="domain" description="N-acetyltransferase" evidence="1">
    <location>
        <begin position="94"/>
        <end position="258"/>
    </location>
</feature>
<dbReference type="CDD" id="cd04301">
    <property type="entry name" value="NAT_SF"/>
    <property type="match status" value="1"/>
</dbReference>
<sequence>MEIRDLYGLTVALIGPAELADEPWTRAPEHIDVVRMPEPPADCWAGLASRGFVRKPTTVTWAAELRADEAEFMARLERSGRRDIRRARGRAKEADLRQVTEDPVSEATLDAFLKLYEERVGDMRFGVPFALQYRDVILHGPDKFFGVFAFEGDELVGGTLVLERPADDTAVLRFSAVSAEWRKVSLARCLYPAAMDIARAKGYTRATLGNEPNLLGHLTRPGLLVFKTDLGFRAVPSQDFADPQDTDEADLVLSLAALNDPTLILGYADQADPAERRLAGYLVSEAPVDPAVYAAPFLTAMHQQRPGGRAGPG</sequence>
<dbReference type="RefSeq" id="WP_345043338.1">
    <property type="nucleotide sequence ID" value="NZ_BAAAYL010000001.1"/>
</dbReference>
<evidence type="ECO:0000313" key="2">
    <source>
        <dbReference type="EMBL" id="GAA3378731.1"/>
    </source>
</evidence>
<organism evidence="2 3">
    <name type="scientific">Streptomyces sannanensis</name>
    <dbReference type="NCBI Taxonomy" id="285536"/>
    <lineage>
        <taxon>Bacteria</taxon>
        <taxon>Bacillati</taxon>
        <taxon>Actinomycetota</taxon>
        <taxon>Actinomycetes</taxon>
        <taxon>Kitasatosporales</taxon>
        <taxon>Streptomycetaceae</taxon>
        <taxon>Streptomyces</taxon>
    </lineage>
</organism>
<protein>
    <recommendedName>
        <fullName evidence="1">N-acetyltransferase domain-containing protein</fullName>
    </recommendedName>
</protein>
<dbReference type="InterPro" id="IPR038740">
    <property type="entry name" value="BioF2-like_GNAT_dom"/>
</dbReference>
<dbReference type="PROSITE" id="PS51186">
    <property type="entry name" value="GNAT"/>
    <property type="match status" value="1"/>
</dbReference>
<evidence type="ECO:0000259" key="1">
    <source>
        <dbReference type="PROSITE" id="PS51186"/>
    </source>
</evidence>
<dbReference type="EMBL" id="BAAAYL010000001">
    <property type="protein sequence ID" value="GAA3378731.1"/>
    <property type="molecule type" value="Genomic_DNA"/>
</dbReference>
<dbReference type="Proteomes" id="UP001499990">
    <property type="component" value="Unassembled WGS sequence"/>
</dbReference>
<reference evidence="3" key="1">
    <citation type="journal article" date="2019" name="Int. J. Syst. Evol. Microbiol.">
        <title>The Global Catalogue of Microorganisms (GCM) 10K type strain sequencing project: providing services to taxonomists for standard genome sequencing and annotation.</title>
        <authorList>
            <consortium name="The Broad Institute Genomics Platform"/>
            <consortium name="The Broad Institute Genome Sequencing Center for Infectious Disease"/>
            <person name="Wu L."/>
            <person name="Ma J."/>
        </authorList>
    </citation>
    <scope>NUCLEOTIDE SEQUENCE [LARGE SCALE GENOMIC DNA]</scope>
    <source>
        <strain evidence="3">JCM 9651</strain>
    </source>
</reference>
<comment type="caution">
    <text evidence="2">The sequence shown here is derived from an EMBL/GenBank/DDBJ whole genome shotgun (WGS) entry which is preliminary data.</text>
</comment>
<accession>A0ABP6SKU3</accession>
<dbReference type="InterPro" id="IPR016181">
    <property type="entry name" value="Acyl_CoA_acyltransferase"/>
</dbReference>
<dbReference type="SUPFAM" id="SSF55729">
    <property type="entry name" value="Acyl-CoA N-acyltransferases (Nat)"/>
    <property type="match status" value="1"/>
</dbReference>
<proteinExistence type="predicted"/>
<dbReference type="Pfam" id="PF13480">
    <property type="entry name" value="Acetyltransf_6"/>
    <property type="match status" value="1"/>
</dbReference>
<evidence type="ECO:0000313" key="3">
    <source>
        <dbReference type="Proteomes" id="UP001499990"/>
    </source>
</evidence>
<name>A0ABP6SKU3_9ACTN</name>
<dbReference type="InterPro" id="IPR000182">
    <property type="entry name" value="GNAT_dom"/>
</dbReference>